<proteinExistence type="predicted"/>
<feature type="transmembrane region" description="Helical" evidence="6">
    <location>
        <begin position="87"/>
        <end position="109"/>
    </location>
</feature>
<protein>
    <submittedName>
        <fullName evidence="7">Uncharacterized protein</fullName>
    </submittedName>
</protein>
<keyword evidence="2 6" id="KW-0812">Transmembrane</keyword>
<evidence type="ECO:0000256" key="4">
    <source>
        <dbReference type="ARBA" id="ARBA00023002"/>
    </source>
</evidence>
<dbReference type="PANTHER" id="PTHR21624:SF1">
    <property type="entry name" value="ALKYLGLYCEROL MONOOXYGENASE"/>
    <property type="match status" value="1"/>
</dbReference>
<keyword evidence="8" id="KW-1185">Reference proteome</keyword>
<organism evidence="7 8">
    <name type="scientific">Dyadobacter sandarakinus</name>
    <dbReference type="NCBI Taxonomy" id="2747268"/>
    <lineage>
        <taxon>Bacteria</taxon>
        <taxon>Pseudomonadati</taxon>
        <taxon>Bacteroidota</taxon>
        <taxon>Cytophagia</taxon>
        <taxon>Cytophagales</taxon>
        <taxon>Spirosomataceae</taxon>
        <taxon>Dyadobacter</taxon>
    </lineage>
</organism>
<keyword evidence="4" id="KW-0560">Oxidoreductase</keyword>
<accession>A0ABX7I1W7</accession>
<gene>
    <name evidence="7" type="ORF">HWI92_02145</name>
</gene>
<dbReference type="Proteomes" id="UP000612680">
    <property type="component" value="Chromosome"/>
</dbReference>
<evidence type="ECO:0000313" key="8">
    <source>
        <dbReference type="Proteomes" id="UP000612680"/>
    </source>
</evidence>
<evidence type="ECO:0000256" key="3">
    <source>
        <dbReference type="ARBA" id="ARBA00022989"/>
    </source>
</evidence>
<evidence type="ECO:0000256" key="6">
    <source>
        <dbReference type="SAM" id="Phobius"/>
    </source>
</evidence>
<dbReference type="InterPro" id="IPR051689">
    <property type="entry name" value="Sterol_desaturase/TMEM195"/>
</dbReference>
<comment type="subcellular location">
    <subcellularLocation>
        <location evidence="1">Endomembrane system</location>
        <topology evidence="1">Multi-pass membrane protein</topology>
    </subcellularLocation>
</comment>
<evidence type="ECO:0000313" key="7">
    <source>
        <dbReference type="EMBL" id="QRQ99803.1"/>
    </source>
</evidence>
<reference evidence="7 8" key="1">
    <citation type="submission" date="2020-06" db="EMBL/GenBank/DDBJ databases">
        <title>Dyadobacter sandarakinus sp. nov., isolated from the soil of the Arctic Yellow River Station.</title>
        <authorList>
            <person name="Zhang Y."/>
            <person name="Peng F."/>
        </authorList>
    </citation>
    <scope>NUCLEOTIDE SEQUENCE [LARGE SCALE GENOMIC DNA]</scope>
    <source>
        <strain evidence="7 8">Q3-56</strain>
    </source>
</reference>
<keyword evidence="5 6" id="KW-0472">Membrane</keyword>
<evidence type="ECO:0000256" key="1">
    <source>
        <dbReference type="ARBA" id="ARBA00004127"/>
    </source>
</evidence>
<dbReference type="EMBL" id="CP056775">
    <property type="protein sequence ID" value="QRQ99803.1"/>
    <property type="molecule type" value="Genomic_DNA"/>
</dbReference>
<evidence type="ECO:0000256" key="5">
    <source>
        <dbReference type="ARBA" id="ARBA00023136"/>
    </source>
</evidence>
<dbReference type="PANTHER" id="PTHR21624">
    <property type="entry name" value="STEROL DESATURASE-RELATED PROTEIN"/>
    <property type="match status" value="1"/>
</dbReference>
<keyword evidence="3 6" id="KW-1133">Transmembrane helix</keyword>
<dbReference type="RefSeq" id="WP_204660565.1">
    <property type="nucleotide sequence ID" value="NZ_CP056775.1"/>
</dbReference>
<name>A0ABX7I1W7_9BACT</name>
<sequence length="124" mass="14365">MFIIWDKLFGTFAEEDEEPRYGLTRQLESHSFLWQHFHYLVELGYAVALTPGLAGKVKLIFGRPADFDPAFRARAEKGLLVIFTTYFFFPHPTIVLVLSLLTFMSLAGFTSLQRQYLRRLYGGH</sequence>
<evidence type="ECO:0000256" key="2">
    <source>
        <dbReference type="ARBA" id="ARBA00022692"/>
    </source>
</evidence>